<dbReference type="InterPro" id="IPR051206">
    <property type="entry name" value="NAMLAA_amidase_2"/>
</dbReference>
<dbReference type="EMBL" id="JAGVRK010000001">
    <property type="protein sequence ID" value="MBS2967937.1"/>
    <property type="molecule type" value="Genomic_DNA"/>
</dbReference>
<dbReference type="PANTHER" id="PTHR30417:SF1">
    <property type="entry name" value="N-ACETYLMURAMOYL-L-ALANINE AMIDASE AMID"/>
    <property type="match status" value="1"/>
</dbReference>
<evidence type="ECO:0000259" key="8">
    <source>
        <dbReference type="SMART" id="SM00644"/>
    </source>
</evidence>
<evidence type="ECO:0000256" key="4">
    <source>
        <dbReference type="ARBA" id="ARBA00022801"/>
    </source>
</evidence>
<dbReference type="SUPFAM" id="SSF55846">
    <property type="entry name" value="N-acetylmuramoyl-L-alanine amidase-like"/>
    <property type="match status" value="1"/>
</dbReference>
<dbReference type="InterPro" id="IPR036365">
    <property type="entry name" value="PGBD-like_sf"/>
</dbReference>
<name>A0ABS5LB35_9BACI</name>
<comment type="catalytic activity">
    <reaction evidence="1">
        <text>Hydrolyzes the link between N-acetylmuramoyl residues and L-amino acid residues in certain cell-wall glycopeptides.</text>
        <dbReference type="EC" id="3.5.1.28"/>
    </reaction>
</comment>
<feature type="domain" description="N-acetylmuramoyl-L-alanine amidase" evidence="8">
    <location>
        <begin position="18"/>
        <end position="155"/>
    </location>
</feature>
<sequence>MESERVKYPIQRSYIRTGNSRSGRKIRTVLFIVSHDTGNPGTSAAQNRKYFNDQQPLASAHAFIDDKTILEIIPLDELAFHVQSGITEDNRRFGDDANDAAIGVELCFGGSINFQQAFDRYVWYHAYLCDRFGLNSDKHIIGHYTLDPSRRTDPLNAFQRYGVSWTQFISSVKRSLANDFGKAPAAPPAAENLPVKRGDTGDLVKDVQRKLIAAGYTLTADEIFGASTEAAVLAFQKKNNLTADGIIGSQTYAALSKFKPPSASYPLPTGVSRDGSSGEPVKQIQRALQKLGLYSGSIDGQYGPHTAAAVRRFQSRYTSLADDGVYGPSTRTYMLNALK</sequence>
<keyword evidence="5" id="KW-0961">Cell wall biogenesis/degradation</keyword>
<proteinExistence type="inferred from homology"/>
<dbReference type="EC" id="3.5.1.28" evidence="3"/>
<evidence type="ECO:0000256" key="2">
    <source>
        <dbReference type="ARBA" id="ARBA00007553"/>
    </source>
</evidence>
<dbReference type="Gene3D" id="3.40.80.10">
    <property type="entry name" value="Peptidoglycan recognition protein-like"/>
    <property type="match status" value="1"/>
</dbReference>
<comment type="caution">
    <text evidence="9">The sequence shown here is derived from an EMBL/GenBank/DDBJ whole genome shotgun (WGS) entry which is preliminary data.</text>
</comment>
<keyword evidence="4" id="KW-0378">Hydrolase</keyword>
<dbReference type="CDD" id="cd06583">
    <property type="entry name" value="PGRP"/>
    <property type="match status" value="1"/>
</dbReference>
<dbReference type="InterPro" id="IPR036505">
    <property type="entry name" value="Amidase/PGRP_sf"/>
</dbReference>
<dbReference type="SUPFAM" id="SSF47090">
    <property type="entry name" value="PGBD-like"/>
    <property type="match status" value="2"/>
</dbReference>
<dbReference type="PANTHER" id="PTHR30417">
    <property type="entry name" value="N-ACETYLMURAMOYL-L-ALANINE AMIDASE AMID"/>
    <property type="match status" value="1"/>
</dbReference>
<evidence type="ECO:0000256" key="5">
    <source>
        <dbReference type="ARBA" id="ARBA00023316"/>
    </source>
</evidence>
<reference evidence="9 10" key="1">
    <citation type="submission" date="2021-04" db="EMBL/GenBank/DDBJ databases">
        <title>Metabacillus sp. strain KIGAM252 whole genome sequence.</title>
        <authorList>
            <person name="Seo M.-J."/>
            <person name="Cho E.-S."/>
            <person name="Hwang C.Y."/>
            <person name="Yoon D.J."/>
        </authorList>
    </citation>
    <scope>NUCLEOTIDE SEQUENCE [LARGE SCALE GENOMIC DNA]</scope>
    <source>
        <strain evidence="9 10">KIGAM252</strain>
    </source>
</reference>
<dbReference type="Proteomes" id="UP000682403">
    <property type="component" value="Unassembled WGS sequence"/>
</dbReference>
<dbReference type="SMART" id="SM00644">
    <property type="entry name" value="Ami_2"/>
    <property type="match status" value="1"/>
</dbReference>
<accession>A0ABS5LB35</accession>
<dbReference type="Gene3D" id="1.10.101.10">
    <property type="entry name" value="PGBD-like superfamily/PGBD"/>
    <property type="match status" value="2"/>
</dbReference>
<keyword evidence="10" id="KW-1185">Reference proteome</keyword>
<dbReference type="InterPro" id="IPR036366">
    <property type="entry name" value="PGBDSf"/>
</dbReference>
<evidence type="ECO:0000313" key="9">
    <source>
        <dbReference type="EMBL" id="MBS2967937.1"/>
    </source>
</evidence>
<organism evidence="9 10">
    <name type="scientific">Metabacillus flavus</name>
    <dbReference type="NCBI Taxonomy" id="2823519"/>
    <lineage>
        <taxon>Bacteria</taxon>
        <taxon>Bacillati</taxon>
        <taxon>Bacillota</taxon>
        <taxon>Bacilli</taxon>
        <taxon>Bacillales</taxon>
        <taxon>Bacillaceae</taxon>
        <taxon>Metabacillus</taxon>
    </lineage>
</organism>
<protein>
    <recommendedName>
        <fullName evidence="3">N-acetylmuramoyl-L-alanine amidase</fullName>
        <ecNumber evidence="3">3.5.1.28</ecNumber>
    </recommendedName>
    <alternativeName>
        <fullName evidence="7">Autolysin</fullName>
    </alternativeName>
    <alternativeName>
        <fullName evidence="6">Cell wall hydrolase</fullName>
    </alternativeName>
</protein>
<evidence type="ECO:0000313" key="10">
    <source>
        <dbReference type="Proteomes" id="UP000682403"/>
    </source>
</evidence>
<comment type="similarity">
    <text evidence="2">Belongs to the N-acetylmuramoyl-L-alanine amidase 2 family.</text>
</comment>
<gene>
    <name evidence="9" type="ORF">J9317_04000</name>
</gene>
<evidence type="ECO:0000256" key="3">
    <source>
        <dbReference type="ARBA" id="ARBA00011901"/>
    </source>
</evidence>
<evidence type="ECO:0000256" key="6">
    <source>
        <dbReference type="ARBA" id="ARBA00030881"/>
    </source>
</evidence>
<dbReference type="InterPro" id="IPR002502">
    <property type="entry name" value="Amidase_domain"/>
</dbReference>
<dbReference type="InterPro" id="IPR002477">
    <property type="entry name" value="Peptidoglycan-bd-like"/>
</dbReference>
<dbReference type="Pfam" id="PF01471">
    <property type="entry name" value="PG_binding_1"/>
    <property type="match status" value="2"/>
</dbReference>
<dbReference type="Pfam" id="PF01510">
    <property type="entry name" value="Amidase_2"/>
    <property type="match status" value="1"/>
</dbReference>
<evidence type="ECO:0000256" key="1">
    <source>
        <dbReference type="ARBA" id="ARBA00001561"/>
    </source>
</evidence>
<evidence type="ECO:0000256" key="7">
    <source>
        <dbReference type="ARBA" id="ARBA00032390"/>
    </source>
</evidence>